<dbReference type="InterPro" id="IPR009057">
    <property type="entry name" value="Homeodomain-like_sf"/>
</dbReference>
<evidence type="ECO:0000256" key="2">
    <source>
        <dbReference type="ARBA" id="ARBA00023125"/>
    </source>
</evidence>
<dbReference type="SMART" id="SM00342">
    <property type="entry name" value="HTH_ARAC"/>
    <property type="match status" value="1"/>
</dbReference>
<dbReference type="InterPro" id="IPR020449">
    <property type="entry name" value="Tscrpt_reg_AraC-type_HTH"/>
</dbReference>
<dbReference type="PRINTS" id="PR00032">
    <property type="entry name" value="HTHARAC"/>
</dbReference>
<evidence type="ECO:0000313" key="6">
    <source>
        <dbReference type="Proteomes" id="UP000094580"/>
    </source>
</evidence>
<keyword evidence="1" id="KW-0805">Transcription regulation</keyword>
<evidence type="ECO:0000259" key="4">
    <source>
        <dbReference type="PROSITE" id="PS01124"/>
    </source>
</evidence>
<dbReference type="PANTHER" id="PTHR43280">
    <property type="entry name" value="ARAC-FAMILY TRANSCRIPTIONAL REGULATOR"/>
    <property type="match status" value="1"/>
</dbReference>
<dbReference type="RefSeq" id="WP_069034699.1">
    <property type="nucleotide sequence ID" value="NZ_MDKC01000033.1"/>
</dbReference>
<dbReference type="EMBL" id="MDKC01000033">
    <property type="protein sequence ID" value="ODG90835.1"/>
    <property type="molecule type" value="Genomic_DNA"/>
</dbReference>
<dbReference type="PANTHER" id="PTHR43280:SF2">
    <property type="entry name" value="HTH-TYPE TRANSCRIPTIONAL REGULATOR EXSA"/>
    <property type="match status" value="1"/>
</dbReference>
<comment type="caution">
    <text evidence="5">The sequence shown here is derived from an EMBL/GenBank/DDBJ whole genome shotgun (WGS) entry which is preliminary data.</text>
</comment>
<proteinExistence type="predicted"/>
<accession>A0ABX2ZQ53</accession>
<dbReference type="InterPro" id="IPR018062">
    <property type="entry name" value="HTH_AraC-typ_CS"/>
</dbReference>
<dbReference type="InterPro" id="IPR018060">
    <property type="entry name" value="HTH_AraC"/>
</dbReference>
<keyword evidence="2" id="KW-0238">DNA-binding</keyword>
<dbReference type="PROSITE" id="PS01124">
    <property type="entry name" value="HTH_ARAC_FAMILY_2"/>
    <property type="match status" value="1"/>
</dbReference>
<dbReference type="SUPFAM" id="SSF46689">
    <property type="entry name" value="Homeodomain-like"/>
    <property type="match status" value="2"/>
</dbReference>
<keyword evidence="3" id="KW-0804">Transcription</keyword>
<reference evidence="5 6" key="1">
    <citation type="submission" date="2016-07" db="EMBL/GenBank/DDBJ databases">
        <authorList>
            <person name="Townsley L."/>
            <person name="Shank E.A."/>
        </authorList>
    </citation>
    <scope>NUCLEOTIDE SEQUENCE [LARGE SCALE GENOMIC DNA]</scope>
    <source>
        <strain evidence="5 6">CH01</strain>
    </source>
</reference>
<dbReference type="Pfam" id="PF12833">
    <property type="entry name" value="HTH_18"/>
    <property type="match status" value="1"/>
</dbReference>
<dbReference type="Gene3D" id="1.10.10.60">
    <property type="entry name" value="Homeodomain-like"/>
    <property type="match status" value="2"/>
</dbReference>
<name>A0ABX2ZQ53_9BACI</name>
<dbReference type="Pfam" id="PF17853">
    <property type="entry name" value="GGDEF_2"/>
    <property type="match status" value="1"/>
</dbReference>
<sequence>MNRDATQSAFSNLLLSGTLVHIGTFDEVQKRCGINTYPNIVMVISIDRYPDLAVENPKQWKQEIGHKLINQIDQTIGVSYLWNWVEEGVLALLIELDDEDSEIEFNKKIYRMAEEIQNSLDRVQITVSIGIGKKYSDPYLLYHSFEEARKSMSGRFFQGNKLIFHSGIKPVEENTLRALSTEDRIELLALVRIGDEVGVVDQLKSFLEKVANACRLNEDVFKTEVVDLIMLISRVVVESGVNATLIMSKNAQMIQELYHIIRYDKFVKKVCEYAYWLTIQITNSFNNQMTPVIRKATKYIRENHQTSITLEEIAQYCCVSKYHFSHLFKKEIGTSVIDFLNRIRIEKSMFYLEMTDLTMQEIATRIGFQDSNYFSRIFKKYIKSSPSEYRATKYPHLNLVLEN</sequence>
<feature type="domain" description="HTH araC/xylS-type" evidence="4">
    <location>
        <begin position="294"/>
        <end position="392"/>
    </location>
</feature>
<protein>
    <recommendedName>
        <fullName evidence="4">HTH araC/xylS-type domain-containing protein</fullName>
    </recommendedName>
</protein>
<organism evidence="5 6">
    <name type="scientific">Gottfriedia luciferensis</name>
    <dbReference type="NCBI Taxonomy" id="178774"/>
    <lineage>
        <taxon>Bacteria</taxon>
        <taxon>Bacillati</taxon>
        <taxon>Bacillota</taxon>
        <taxon>Bacilli</taxon>
        <taxon>Bacillales</taxon>
        <taxon>Bacillaceae</taxon>
        <taxon>Gottfriedia</taxon>
    </lineage>
</organism>
<evidence type="ECO:0000313" key="5">
    <source>
        <dbReference type="EMBL" id="ODG90835.1"/>
    </source>
</evidence>
<dbReference type="PROSITE" id="PS00041">
    <property type="entry name" value="HTH_ARAC_FAMILY_1"/>
    <property type="match status" value="1"/>
</dbReference>
<evidence type="ECO:0000256" key="1">
    <source>
        <dbReference type="ARBA" id="ARBA00023015"/>
    </source>
</evidence>
<evidence type="ECO:0000256" key="3">
    <source>
        <dbReference type="ARBA" id="ARBA00023163"/>
    </source>
</evidence>
<keyword evidence="6" id="KW-1185">Reference proteome</keyword>
<dbReference type="Proteomes" id="UP000094580">
    <property type="component" value="Unassembled WGS sequence"/>
</dbReference>
<dbReference type="InterPro" id="IPR041522">
    <property type="entry name" value="CdaR_GGDEF"/>
</dbReference>
<gene>
    <name evidence="5" type="ORF">BED47_10325</name>
</gene>